<evidence type="ECO:0000259" key="1">
    <source>
        <dbReference type="Pfam" id="PF00534"/>
    </source>
</evidence>
<dbReference type="Gene3D" id="3.40.50.2000">
    <property type="entry name" value="Glycogen Phosphorylase B"/>
    <property type="match status" value="2"/>
</dbReference>
<dbReference type="Pfam" id="PF00534">
    <property type="entry name" value="Glycos_transf_1"/>
    <property type="match status" value="1"/>
</dbReference>
<dbReference type="GO" id="GO:0016757">
    <property type="term" value="F:glycosyltransferase activity"/>
    <property type="evidence" value="ECO:0007669"/>
    <property type="project" value="InterPro"/>
</dbReference>
<evidence type="ECO:0000313" key="3">
    <source>
        <dbReference type="EMBL" id="PNU20296.1"/>
    </source>
</evidence>
<protein>
    <submittedName>
        <fullName evidence="3">Glycosyltransferase family 1 protein</fullName>
    </submittedName>
</protein>
<dbReference type="PANTHER" id="PTHR45947:SF13">
    <property type="entry name" value="TRANSFERASE"/>
    <property type="match status" value="1"/>
</dbReference>
<evidence type="ECO:0000313" key="4">
    <source>
        <dbReference type="Proteomes" id="UP000236340"/>
    </source>
</evidence>
<dbReference type="InterPro" id="IPR050194">
    <property type="entry name" value="Glycosyltransferase_grp1"/>
</dbReference>
<sequence length="403" mass="45856">MARILLCHNNYTITGGAEVFYHEVGRVLAENGHDVAFFSCYEEGLESPWSDYFPRVPNYKKSPLSSIVKFNCILYSRTSIESIDRLICDFKPDIAHCFAIYSKLTPSILDSLSSYNIPIVCSFNDYKHICPNYKLFHHGRLCEECIGGKYYRAIVNRCCHNSLMYSVANSLEAYLHSWLDIYKKNVNTFLFASDFMARKTEQFWGRGTFVWRKLRNPFDSTKFEAVYCPEGPVLFFGRLIDEKGVDVLIEAASVLPDVSFRIVGDGPEMATLRKKAEPLNNVVFVGPKWGAEMDLELKQCRFVVVPSLWHENFPYVINQSFAFGKPVVGSDRGGIPELVDDGTRGLVYEADNPAALAVAVKNLWFDAEMVQKMGVAAKTYADSEFNDRKFYQTLQSIYGEVLE</sequence>
<feature type="domain" description="Glycosyltransferase subfamily 4-like N-terminal" evidence="2">
    <location>
        <begin position="15"/>
        <end position="161"/>
    </location>
</feature>
<dbReference type="InterPro" id="IPR028098">
    <property type="entry name" value="Glyco_trans_4-like_N"/>
</dbReference>
<dbReference type="PANTHER" id="PTHR45947">
    <property type="entry name" value="SULFOQUINOVOSYL TRANSFERASE SQD2"/>
    <property type="match status" value="1"/>
</dbReference>
<dbReference type="CDD" id="cd03801">
    <property type="entry name" value="GT4_PimA-like"/>
    <property type="match status" value="1"/>
</dbReference>
<dbReference type="EMBL" id="PPFX01000015">
    <property type="protein sequence ID" value="PNU20296.1"/>
    <property type="molecule type" value="Genomic_DNA"/>
</dbReference>
<reference evidence="3 4" key="1">
    <citation type="journal article" date="2018" name="Genome Announc.">
        <title>Genome Sequence of Geothermobacter sp. HR-1 Iron Reducer from the Loihi Seamount.</title>
        <authorList>
            <person name="Smith H."/>
            <person name="Abuyen K."/>
            <person name="Tremblay J."/>
            <person name="Savalia P."/>
            <person name="Perez-Rodriguez I."/>
            <person name="Emerson D."/>
            <person name="Tully B."/>
            <person name="Amend J."/>
        </authorList>
    </citation>
    <scope>NUCLEOTIDE SEQUENCE [LARGE SCALE GENOMIC DNA]</scope>
    <source>
        <strain evidence="3 4">HR-1</strain>
    </source>
</reference>
<dbReference type="InterPro" id="IPR001296">
    <property type="entry name" value="Glyco_trans_1"/>
</dbReference>
<accession>A0A2K2HAG2</accession>
<dbReference type="AlphaFoldDB" id="A0A2K2HAG2"/>
<name>A0A2K2HAG2_9BACT</name>
<dbReference type="Proteomes" id="UP000236340">
    <property type="component" value="Unassembled WGS sequence"/>
</dbReference>
<proteinExistence type="predicted"/>
<dbReference type="OrthoDB" id="5490278at2"/>
<comment type="caution">
    <text evidence="3">The sequence shown here is derived from an EMBL/GenBank/DDBJ whole genome shotgun (WGS) entry which is preliminary data.</text>
</comment>
<evidence type="ECO:0000259" key="2">
    <source>
        <dbReference type="Pfam" id="PF13439"/>
    </source>
</evidence>
<organism evidence="3 4">
    <name type="scientific">Geothermobacter hydrogeniphilus</name>
    <dbReference type="NCBI Taxonomy" id="1969733"/>
    <lineage>
        <taxon>Bacteria</taxon>
        <taxon>Pseudomonadati</taxon>
        <taxon>Thermodesulfobacteriota</taxon>
        <taxon>Desulfuromonadia</taxon>
        <taxon>Desulfuromonadales</taxon>
        <taxon>Geothermobacteraceae</taxon>
        <taxon>Geothermobacter</taxon>
    </lineage>
</organism>
<dbReference type="Pfam" id="PF13439">
    <property type="entry name" value="Glyco_transf_4"/>
    <property type="match status" value="1"/>
</dbReference>
<dbReference type="SUPFAM" id="SSF53756">
    <property type="entry name" value="UDP-Glycosyltransferase/glycogen phosphorylase"/>
    <property type="match status" value="1"/>
</dbReference>
<dbReference type="RefSeq" id="WP_103115291.1">
    <property type="nucleotide sequence ID" value="NZ_PPFX01000015.1"/>
</dbReference>
<gene>
    <name evidence="3" type="ORF">C2E25_08295</name>
</gene>
<feature type="domain" description="Glycosyl transferase family 1" evidence="1">
    <location>
        <begin position="233"/>
        <end position="378"/>
    </location>
</feature>
<keyword evidence="3" id="KW-0808">Transferase</keyword>